<evidence type="ECO:0000313" key="1">
    <source>
        <dbReference type="EMBL" id="WFD10726.1"/>
    </source>
</evidence>
<dbReference type="EMBL" id="CP120733">
    <property type="protein sequence ID" value="WFD10726.1"/>
    <property type="molecule type" value="Genomic_DNA"/>
</dbReference>
<reference evidence="1 2" key="1">
    <citation type="submission" date="2023-03" db="EMBL/GenBank/DDBJ databases">
        <title>Complete genome sequence of Tepidibacter sp. SWIR-1, isolated from a deep-sea hydrothermal vent.</title>
        <authorList>
            <person name="Li X."/>
        </authorList>
    </citation>
    <scope>NUCLEOTIDE SEQUENCE [LARGE SCALE GENOMIC DNA]</scope>
    <source>
        <strain evidence="1 2">SWIR-1</strain>
    </source>
</reference>
<protein>
    <submittedName>
        <fullName evidence="1">Uncharacterized protein</fullName>
    </submittedName>
</protein>
<accession>A0ABY8ED69</accession>
<dbReference type="RefSeq" id="WP_277732693.1">
    <property type="nucleotide sequence ID" value="NZ_CP120733.1"/>
</dbReference>
<gene>
    <name evidence="1" type="ORF">P4S50_01235</name>
</gene>
<dbReference type="Proteomes" id="UP001222800">
    <property type="component" value="Chromosome"/>
</dbReference>
<keyword evidence="2" id="KW-1185">Reference proteome</keyword>
<proteinExistence type="predicted"/>
<organism evidence="1 2">
    <name type="scientific">Tepidibacter hydrothermalis</name>
    <dbReference type="NCBI Taxonomy" id="3036126"/>
    <lineage>
        <taxon>Bacteria</taxon>
        <taxon>Bacillati</taxon>
        <taxon>Bacillota</taxon>
        <taxon>Clostridia</taxon>
        <taxon>Peptostreptococcales</taxon>
        <taxon>Peptostreptococcaceae</taxon>
        <taxon>Tepidibacter</taxon>
    </lineage>
</organism>
<sequence>MSKMKVERVQTGVRMEKRMVKTLKGLAEYFDISLGDLLEGIVLHSFEGKSPFSEKSLGKIEELKKIYEMDYDATASHNMIEDDVKK</sequence>
<name>A0ABY8ED69_9FIRM</name>
<evidence type="ECO:0000313" key="2">
    <source>
        <dbReference type="Proteomes" id="UP001222800"/>
    </source>
</evidence>